<organism evidence="2 3">
    <name type="scientific">Labedaea rhizosphaerae</name>
    <dbReference type="NCBI Taxonomy" id="598644"/>
    <lineage>
        <taxon>Bacteria</taxon>
        <taxon>Bacillati</taxon>
        <taxon>Actinomycetota</taxon>
        <taxon>Actinomycetes</taxon>
        <taxon>Pseudonocardiales</taxon>
        <taxon>Pseudonocardiaceae</taxon>
        <taxon>Labedaea</taxon>
    </lineage>
</organism>
<comment type="caution">
    <text evidence="2">The sequence shown here is derived from an EMBL/GenBank/DDBJ whole genome shotgun (WGS) entry which is preliminary data.</text>
</comment>
<keyword evidence="3" id="KW-1185">Reference proteome</keyword>
<reference evidence="2 3" key="1">
    <citation type="submission" date="2019-03" db="EMBL/GenBank/DDBJ databases">
        <title>Genomic Encyclopedia of Type Strains, Phase IV (KMG-IV): sequencing the most valuable type-strain genomes for metagenomic binning, comparative biology and taxonomic classification.</title>
        <authorList>
            <person name="Goeker M."/>
        </authorList>
    </citation>
    <scope>NUCLEOTIDE SEQUENCE [LARGE SCALE GENOMIC DNA]</scope>
    <source>
        <strain evidence="2 3">DSM 45361</strain>
    </source>
</reference>
<name>A0A4R6SN38_LABRH</name>
<dbReference type="AlphaFoldDB" id="A0A4R6SN38"/>
<protein>
    <recommendedName>
        <fullName evidence="4">PE family protein</fullName>
    </recommendedName>
</protein>
<gene>
    <name evidence="2" type="ORF">EV186_1011374</name>
</gene>
<dbReference type="Proteomes" id="UP000295444">
    <property type="component" value="Unassembled WGS sequence"/>
</dbReference>
<sequence>MFIADGGGSPAPKPAIAGAQQHMRIEPEAIDAAFKLFDDAYNKVTAKINGIYDANPGPWSYDPVSVETSTKFNERTTGGADSAMAALSGYQKQLENARDALKAAKETYKNQDESARAGLTG</sequence>
<evidence type="ECO:0000256" key="1">
    <source>
        <dbReference type="SAM" id="Coils"/>
    </source>
</evidence>
<keyword evidence="1" id="KW-0175">Coiled coil</keyword>
<accession>A0A4R6SN38</accession>
<dbReference type="EMBL" id="SNXZ01000001">
    <property type="protein sequence ID" value="TDQ05404.1"/>
    <property type="molecule type" value="Genomic_DNA"/>
</dbReference>
<evidence type="ECO:0008006" key="4">
    <source>
        <dbReference type="Google" id="ProtNLM"/>
    </source>
</evidence>
<proteinExistence type="predicted"/>
<evidence type="ECO:0000313" key="2">
    <source>
        <dbReference type="EMBL" id="TDQ05404.1"/>
    </source>
</evidence>
<feature type="coiled-coil region" evidence="1">
    <location>
        <begin position="80"/>
        <end position="114"/>
    </location>
</feature>
<evidence type="ECO:0000313" key="3">
    <source>
        <dbReference type="Proteomes" id="UP000295444"/>
    </source>
</evidence>